<dbReference type="GO" id="GO:0005313">
    <property type="term" value="F:L-glutamate transmembrane transporter activity"/>
    <property type="evidence" value="ECO:0007669"/>
    <property type="project" value="TreeGrafter"/>
</dbReference>
<keyword evidence="8" id="KW-0325">Glycoprotein</keyword>
<feature type="transmembrane region" description="Helical" evidence="9">
    <location>
        <begin position="381"/>
        <end position="401"/>
    </location>
</feature>
<dbReference type="GO" id="GO:0015175">
    <property type="term" value="F:neutral L-amino acid transmembrane transporter activity"/>
    <property type="evidence" value="ECO:0007669"/>
    <property type="project" value="TreeGrafter"/>
</dbReference>
<name>A0A818WFB0_9BILA</name>
<reference evidence="10" key="1">
    <citation type="submission" date="2021-02" db="EMBL/GenBank/DDBJ databases">
        <authorList>
            <person name="Nowell W R."/>
        </authorList>
    </citation>
    <scope>NUCLEOTIDE SEQUENCE</scope>
</reference>
<evidence type="ECO:0000256" key="8">
    <source>
        <dbReference type="ARBA" id="ARBA00023180"/>
    </source>
</evidence>
<evidence type="ECO:0000256" key="5">
    <source>
        <dbReference type="ARBA" id="ARBA00022847"/>
    </source>
</evidence>
<dbReference type="EMBL" id="CAJNYV010005114">
    <property type="protein sequence ID" value="CAF3724302.1"/>
    <property type="molecule type" value="Genomic_DNA"/>
</dbReference>
<keyword evidence="3 9" id="KW-0812">Transmembrane</keyword>
<evidence type="ECO:0000256" key="6">
    <source>
        <dbReference type="ARBA" id="ARBA00022989"/>
    </source>
</evidence>
<dbReference type="InterPro" id="IPR036458">
    <property type="entry name" value="Na:dicarbo_symporter_sf"/>
</dbReference>
<feature type="transmembrane region" description="Helical" evidence="9">
    <location>
        <begin position="334"/>
        <end position="361"/>
    </location>
</feature>
<dbReference type="Pfam" id="PF00375">
    <property type="entry name" value="SDF"/>
    <property type="match status" value="1"/>
</dbReference>
<proteinExistence type="inferred from homology"/>
<dbReference type="InterPro" id="IPR001991">
    <property type="entry name" value="Na-dicarboxylate_symporter"/>
</dbReference>
<dbReference type="AlphaFoldDB" id="A0A818WFB0"/>
<keyword evidence="7 9" id="KW-0472">Membrane</keyword>
<evidence type="ECO:0000256" key="3">
    <source>
        <dbReference type="ARBA" id="ARBA00022692"/>
    </source>
</evidence>
<dbReference type="InterPro" id="IPR050746">
    <property type="entry name" value="DAACS"/>
</dbReference>
<evidence type="ECO:0000256" key="9">
    <source>
        <dbReference type="RuleBase" id="RU361216"/>
    </source>
</evidence>
<evidence type="ECO:0000256" key="2">
    <source>
        <dbReference type="ARBA" id="ARBA00022448"/>
    </source>
</evidence>
<dbReference type="PANTHER" id="PTHR11958:SF63">
    <property type="entry name" value="AMINO ACID TRANSPORTER"/>
    <property type="match status" value="1"/>
</dbReference>
<comment type="similarity">
    <text evidence="9">Belongs to the dicarboxylate/amino acid:cation symporter (DAACS) (TC 2.A.23) family.</text>
</comment>
<evidence type="ECO:0000256" key="4">
    <source>
        <dbReference type="ARBA" id="ARBA00022737"/>
    </source>
</evidence>
<organism evidence="10 11">
    <name type="scientific">Rotaria socialis</name>
    <dbReference type="NCBI Taxonomy" id="392032"/>
    <lineage>
        <taxon>Eukaryota</taxon>
        <taxon>Metazoa</taxon>
        <taxon>Spiralia</taxon>
        <taxon>Gnathifera</taxon>
        <taxon>Rotifera</taxon>
        <taxon>Eurotatoria</taxon>
        <taxon>Bdelloidea</taxon>
        <taxon>Philodinida</taxon>
        <taxon>Philodinidae</taxon>
        <taxon>Rotaria</taxon>
    </lineage>
</organism>
<feature type="transmembrane region" description="Helical" evidence="9">
    <location>
        <begin position="532"/>
        <end position="558"/>
    </location>
</feature>
<comment type="caution">
    <text evidence="10">The sequence shown here is derived from an EMBL/GenBank/DDBJ whole genome shotgun (WGS) entry which is preliminary data.</text>
</comment>
<feature type="transmembrane region" description="Helical" evidence="9">
    <location>
        <begin position="482"/>
        <end position="501"/>
    </location>
</feature>
<protein>
    <recommendedName>
        <fullName evidence="9">Amino acid transporter</fullName>
    </recommendedName>
</protein>
<dbReference type="InterPro" id="IPR003409">
    <property type="entry name" value="MORN"/>
</dbReference>
<sequence length="787" mass="87247">MTTSTGHINKTYWTSSNYDGEIRNERLEGNAKFTFPSGTTYLGDFKDGEFHGHGILHYSNGAKYEAIWEKGVAQQGQYTFPDGLTFDANDWKYCDGYDRRFYTETLHDLKPAGRSQLKDNEPSQVIPLDCYDVGDGIYNPTSRIVTNYNGEFVRNADDDEHQWIIRTCRKGWDEHVGGQNSRLKPDIRTVVEIGIITQSLFIKCTLLNLYESFTYPFFLLNNKFMNFFKKKTVRTVTPLATSEIKNENGSNAVSFSDRTSHHIVEVPLSTHRTSTFNSNVHQRCCSKESLKEQALLMTTIASVIIGVGIGLGLRGLKCETEQYINGCRLTKEDIAYIEFPGTIFINILKLLILPLIVSSIISSLAQLDAQSSGKMGLRALVYYFGTTIIAAIVGIILVLTIQPGKRGGAKEAFKAESKSAEGRTIDTILDLIRNLFPDNIVQAAFQTLGTKLTVNKTIGIDANNATYNRTIYDAKLEKRDGINVLGLLLFCILFGIIISRLKEKATILKQFFEAMLEVVMQLVRIAMLFSPIGLYMATVLAGLFIHGFIILPLILFIVTRMNVFKYIRGMSQALVTAFGTASSSATLPVTYRCVEEKNRIDPRVSRFVLPLGATVNMDGTALYEAVAAIYIAQLNHVPLTAAKVIVTTFTSTLASIGAASIPQAGLVTLVLVLNALGLPPEEVRTIFAVDWLLDRFRTAINVFGDSIGCAVVNHLSRKELDALDNKTMSDDDTNIHNSKSTTALLPLNNTNTPRSSHATPLIYDNPSFSNQVETTIENDDSMGQTTF</sequence>
<dbReference type="SUPFAM" id="SSF82185">
    <property type="entry name" value="Histone H3 K4-specific methyltransferase SET7/9 N-terminal domain"/>
    <property type="match status" value="1"/>
</dbReference>
<evidence type="ECO:0000313" key="10">
    <source>
        <dbReference type="EMBL" id="CAF3724302.1"/>
    </source>
</evidence>
<dbReference type="InterPro" id="IPR018107">
    <property type="entry name" value="Na-dicarboxylate_symporter_CS"/>
</dbReference>
<keyword evidence="6 9" id="KW-1133">Transmembrane helix</keyword>
<dbReference type="Proteomes" id="UP000663865">
    <property type="component" value="Unassembled WGS sequence"/>
</dbReference>
<keyword evidence="5 9" id="KW-0769">Symport</keyword>
<gene>
    <name evidence="10" type="ORF">KIK155_LOCUS28179</name>
</gene>
<dbReference type="PRINTS" id="PR00173">
    <property type="entry name" value="EDTRNSPORT"/>
</dbReference>
<comment type="subcellular location">
    <subcellularLocation>
        <location evidence="1 9">Membrane</location>
        <topology evidence="1 9">Multi-pass membrane protein</topology>
    </subcellularLocation>
</comment>
<accession>A0A818WFB0</accession>
<dbReference type="GO" id="GO:0015501">
    <property type="term" value="F:glutamate:sodium symporter activity"/>
    <property type="evidence" value="ECO:0007669"/>
    <property type="project" value="TreeGrafter"/>
</dbReference>
<keyword evidence="2 9" id="KW-0813">Transport</keyword>
<dbReference type="GO" id="GO:0005886">
    <property type="term" value="C:plasma membrane"/>
    <property type="evidence" value="ECO:0007669"/>
    <property type="project" value="TreeGrafter"/>
</dbReference>
<dbReference type="Gene3D" id="2.20.110.10">
    <property type="entry name" value="Histone H3 K4-specific methyltransferase SET7/9 N-terminal domain"/>
    <property type="match status" value="2"/>
</dbReference>
<evidence type="ECO:0000313" key="11">
    <source>
        <dbReference type="Proteomes" id="UP000663865"/>
    </source>
</evidence>
<dbReference type="Gene3D" id="1.10.3860.10">
    <property type="entry name" value="Sodium:dicarboxylate symporter"/>
    <property type="match status" value="2"/>
</dbReference>
<dbReference type="SUPFAM" id="SSF118215">
    <property type="entry name" value="Proton glutamate symport protein"/>
    <property type="match status" value="1"/>
</dbReference>
<feature type="transmembrane region" description="Helical" evidence="9">
    <location>
        <begin position="294"/>
        <end position="313"/>
    </location>
</feature>
<dbReference type="PROSITE" id="PS00714">
    <property type="entry name" value="NA_DICARBOXYL_SYMP_2"/>
    <property type="match status" value="1"/>
</dbReference>
<evidence type="ECO:0000256" key="7">
    <source>
        <dbReference type="ARBA" id="ARBA00023136"/>
    </source>
</evidence>
<dbReference type="SMART" id="SM00698">
    <property type="entry name" value="MORN"/>
    <property type="match status" value="2"/>
</dbReference>
<dbReference type="PANTHER" id="PTHR11958">
    <property type="entry name" value="SODIUM/DICARBOXYLATE SYMPORTER-RELATED"/>
    <property type="match status" value="1"/>
</dbReference>
<keyword evidence="4" id="KW-0677">Repeat</keyword>
<dbReference type="Pfam" id="PF02493">
    <property type="entry name" value="MORN"/>
    <property type="match status" value="2"/>
</dbReference>
<evidence type="ECO:0000256" key="1">
    <source>
        <dbReference type="ARBA" id="ARBA00004141"/>
    </source>
</evidence>